<protein>
    <submittedName>
        <fullName evidence="2">Uncharacterized protein</fullName>
    </submittedName>
</protein>
<dbReference type="RefSeq" id="WP_338690070.1">
    <property type="nucleotide sequence ID" value="NZ_AP024702.1"/>
</dbReference>
<dbReference type="Proteomes" id="UP001374893">
    <property type="component" value="Chromosome"/>
</dbReference>
<keyword evidence="1" id="KW-0812">Transmembrane</keyword>
<accession>A0ABM7RKX7</accession>
<keyword evidence="3" id="KW-1185">Reference proteome</keyword>
<keyword evidence="1" id="KW-1133">Transmembrane helix</keyword>
<organism evidence="2 3">
    <name type="scientific">Haloferula helveola</name>
    <dbReference type="NCBI Taxonomy" id="490095"/>
    <lineage>
        <taxon>Bacteria</taxon>
        <taxon>Pseudomonadati</taxon>
        <taxon>Verrucomicrobiota</taxon>
        <taxon>Verrucomicrobiia</taxon>
        <taxon>Verrucomicrobiales</taxon>
        <taxon>Verrucomicrobiaceae</taxon>
        <taxon>Haloferula</taxon>
    </lineage>
</organism>
<gene>
    <name evidence="2" type="ORF">HAHE_16290</name>
</gene>
<evidence type="ECO:0000256" key="1">
    <source>
        <dbReference type="SAM" id="Phobius"/>
    </source>
</evidence>
<evidence type="ECO:0000313" key="3">
    <source>
        <dbReference type="Proteomes" id="UP001374893"/>
    </source>
</evidence>
<proteinExistence type="predicted"/>
<feature type="transmembrane region" description="Helical" evidence="1">
    <location>
        <begin position="42"/>
        <end position="63"/>
    </location>
</feature>
<reference evidence="2 3" key="1">
    <citation type="submission" date="2021-06" db="EMBL/GenBank/DDBJ databases">
        <title>Complete genome of Haloferula helveola possessing various polysaccharide degrading enzymes.</title>
        <authorList>
            <person name="Takami H."/>
            <person name="Huang C."/>
            <person name="Hamasaki K."/>
        </authorList>
    </citation>
    <scope>NUCLEOTIDE SEQUENCE [LARGE SCALE GENOMIC DNA]</scope>
    <source>
        <strain evidence="2 3">CN-1</strain>
    </source>
</reference>
<keyword evidence="1" id="KW-0472">Membrane</keyword>
<name>A0ABM7RKX7_9BACT</name>
<dbReference type="EMBL" id="AP024702">
    <property type="protein sequence ID" value="BCX47721.1"/>
    <property type="molecule type" value="Genomic_DNA"/>
</dbReference>
<evidence type="ECO:0000313" key="2">
    <source>
        <dbReference type="EMBL" id="BCX47721.1"/>
    </source>
</evidence>
<sequence>MCVGALLAIPYVLHLCWVMGRAILVLDGSGAGPEVTILDHPVWSVLCAIGVALVAGGVSLGALSRKEYRKLEEGVASEDERNQPD</sequence>